<comment type="caution">
    <text evidence="5">The sequence shown here is derived from an EMBL/GenBank/DDBJ whole genome shotgun (WGS) entry which is preliminary data.</text>
</comment>
<dbReference type="PROSITE" id="PS51387">
    <property type="entry name" value="FAD_PCMH"/>
    <property type="match status" value="1"/>
</dbReference>
<evidence type="ECO:0000259" key="4">
    <source>
        <dbReference type="PROSITE" id="PS51387"/>
    </source>
</evidence>
<dbReference type="PANTHER" id="PTHR42659:SF9">
    <property type="entry name" value="XANTHINE DEHYDROGENASE FAD-BINDING SUBUNIT XDHB-RELATED"/>
    <property type="match status" value="1"/>
</dbReference>
<reference evidence="5" key="1">
    <citation type="journal article" date="2014" name="Front. Microbiol.">
        <title>High frequency of phylogenetically diverse reductive dehalogenase-homologous genes in deep subseafloor sedimentary metagenomes.</title>
        <authorList>
            <person name="Kawai M."/>
            <person name="Futagami T."/>
            <person name="Toyoda A."/>
            <person name="Takaki Y."/>
            <person name="Nishi S."/>
            <person name="Hori S."/>
            <person name="Arai W."/>
            <person name="Tsubouchi T."/>
            <person name="Morono Y."/>
            <person name="Uchiyama I."/>
            <person name="Ito T."/>
            <person name="Fujiyama A."/>
            <person name="Inagaki F."/>
            <person name="Takami H."/>
        </authorList>
    </citation>
    <scope>NUCLEOTIDE SEQUENCE</scope>
    <source>
        <strain evidence="5">Expedition CK06-06</strain>
    </source>
</reference>
<dbReference type="AlphaFoldDB" id="X0RII2"/>
<evidence type="ECO:0000256" key="3">
    <source>
        <dbReference type="ARBA" id="ARBA00023002"/>
    </source>
</evidence>
<name>X0RII2_9ZZZZ</name>
<dbReference type="FunFam" id="3.30.465.10:FF:000017">
    <property type="entry name" value="Xanthine dehydrogenase, FAD binding subunit"/>
    <property type="match status" value="1"/>
</dbReference>
<evidence type="ECO:0000313" key="5">
    <source>
        <dbReference type="EMBL" id="GAF68568.1"/>
    </source>
</evidence>
<keyword evidence="2" id="KW-0274">FAD</keyword>
<dbReference type="GO" id="GO:0016491">
    <property type="term" value="F:oxidoreductase activity"/>
    <property type="evidence" value="ECO:0007669"/>
    <property type="project" value="UniProtKB-KW"/>
</dbReference>
<dbReference type="EMBL" id="BARS01008984">
    <property type="protein sequence ID" value="GAF68568.1"/>
    <property type="molecule type" value="Genomic_DNA"/>
</dbReference>
<dbReference type="InterPro" id="IPR002346">
    <property type="entry name" value="Mopterin_DH_FAD-bd"/>
</dbReference>
<dbReference type="GO" id="GO:0071949">
    <property type="term" value="F:FAD binding"/>
    <property type="evidence" value="ECO:0007669"/>
    <property type="project" value="InterPro"/>
</dbReference>
<dbReference type="PANTHER" id="PTHR42659">
    <property type="entry name" value="XANTHINE DEHYDROGENASE SUBUNIT C-RELATED"/>
    <property type="match status" value="1"/>
</dbReference>
<sequence>MLARPGLPRFKYVPAANAAEVHRLLQEGGARLMMGGTDLFPQMREGVCEPETIVDVKHVPGMRDLTYDERVGLGIGAAVTMNQLVEHSDVQAHYPILAQAAHSVASYQLRNRATIGGNVCNASPCADTSPAVMVLEGVMVLQGEGGERNVPATGFFTGPGQTVIEPGEFLAAIRLPAPPAGAVGRYLKLGRSRLGDLCIVGVAVVGYPDPAAASGYRFRIALGSVA</sequence>
<dbReference type="InterPro" id="IPR016169">
    <property type="entry name" value="FAD-bd_PCMH_sub2"/>
</dbReference>
<dbReference type="InterPro" id="IPR016166">
    <property type="entry name" value="FAD-bd_PCMH"/>
</dbReference>
<dbReference type="InterPro" id="IPR016167">
    <property type="entry name" value="FAD-bd_PCMH_sub1"/>
</dbReference>
<keyword evidence="3" id="KW-0560">Oxidoreductase</keyword>
<feature type="non-terminal residue" evidence="5">
    <location>
        <position position="226"/>
    </location>
</feature>
<protein>
    <recommendedName>
        <fullName evidence="4">FAD-binding PCMH-type domain-containing protein</fullName>
    </recommendedName>
</protein>
<gene>
    <name evidence="5" type="ORF">S01H1_17011</name>
</gene>
<organism evidence="5">
    <name type="scientific">marine sediment metagenome</name>
    <dbReference type="NCBI Taxonomy" id="412755"/>
    <lineage>
        <taxon>unclassified sequences</taxon>
        <taxon>metagenomes</taxon>
        <taxon>ecological metagenomes</taxon>
    </lineage>
</organism>
<dbReference type="InterPro" id="IPR051312">
    <property type="entry name" value="Diverse_Substr_Oxidored"/>
</dbReference>
<dbReference type="InterPro" id="IPR036318">
    <property type="entry name" value="FAD-bd_PCMH-like_sf"/>
</dbReference>
<dbReference type="Gene3D" id="3.30.465.10">
    <property type="match status" value="1"/>
</dbReference>
<proteinExistence type="predicted"/>
<evidence type="ECO:0000256" key="1">
    <source>
        <dbReference type="ARBA" id="ARBA00022630"/>
    </source>
</evidence>
<dbReference type="SUPFAM" id="SSF56176">
    <property type="entry name" value="FAD-binding/transporter-associated domain-like"/>
    <property type="match status" value="1"/>
</dbReference>
<dbReference type="Gene3D" id="3.30.43.10">
    <property type="entry name" value="Uridine Diphospho-n-acetylenolpyruvylglucosamine Reductase, domain 2"/>
    <property type="match status" value="1"/>
</dbReference>
<dbReference type="Pfam" id="PF00941">
    <property type="entry name" value="FAD_binding_5"/>
    <property type="match status" value="1"/>
</dbReference>
<keyword evidence="1" id="KW-0285">Flavoprotein</keyword>
<feature type="domain" description="FAD-binding PCMH-type" evidence="4">
    <location>
        <begin position="5"/>
        <end position="180"/>
    </location>
</feature>
<evidence type="ECO:0000256" key="2">
    <source>
        <dbReference type="ARBA" id="ARBA00022827"/>
    </source>
</evidence>
<accession>X0RII2</accession>